<comment type="caution">
    <text evidence="1">The sequence shown here is derived from an EMBL/GenBank/DDBJ whole genome shotgun (WGS) entry which is preliminary data.</text>
</comment>
<organism evidence="1 2">
    <name type="scientific">Araneus ventricosus</name>
    <name type="common">Orbweaver spider</name>
    <name type="synonym">Epeira ventricosa</name>
    <dbReference type="NCBI Taxonomy" id="182803"/>
    <lineage>
        <taxon>Eukaryota</taxon>
        <taxon>Metazoa</taxon>
        <taxon>Ecdysozoa</taxon>
        <taxon>Arthropoda</taxon>
        <taxon>Chelicerata</taxon>
        <taxon>Arachnida</taxon>
        <taxon>Araneae</taxon>
        <taxon>Araneomorphae</taxon>
        <taxon>Entelegynae</taxon>
        <taxon>Araneoidea</taxon>
        <taxon>Araneidae</taxon>
        <taxon>Araneus</taxon>
    </lineage>
</organism>
<proteinExistence type="predicted"/>
<dbReference type="EMBL" id="BGPR01000847">
    <property type="protein sequence ID" value="GBM37681.1"/>
    <property type="molecule type" value="Genomic_DNA"/>
</dbReference>
<evidence type="ECO:0000313" key="1">
    <source>
        <dbReference type="EMBL" id="GBM37681.1"/>
    </source>
</evidence>
<keyword evidence="2" id="KW-1185">Reference proteome</keyword>
<gene>
    <name evidence="1" type="ORF">AVEN_9966_1</name>
</gene>
<name>A0A4Y2F8X1_ARAVE</name>
<evidence type="ECO:0000313" key="2">
    <source>
        <dbReference type="Proteomes" id="UP000499080"/>
    </source>
</evidence>
<protein>
    <submittedName>
        <fullName evidence="1">Uncharacterized protein</fullName>
    </submittedName>
</protein>
<dbReference type="Proteomes" id="UP000499080">
    <property type="component" value="Unassembled WGS sequence"/>
</dbReference>
<sequence length="79" mass="8775">MRAIAIGPRNIVPCTDDWGDTGVGTPLSMLPHHTSKKTFDSECHIHRAPCPHRRQIFVGIVLRTRNSSTSITGHQLPSY</sequence>
<reference evidence="1 2" key="1">
    <citation type="journal article" date="2019" name="Sci. Rep.">
        <title>Orb-weaving spider Araneus ventricosus genome elucidates the spidroin gene catalogue.</title>
        <authorList>
            <person name="Kono N."/>
            <person name="Nakamura H."/>
            <person name="Ohtoshi R."/>
            <person name="Moran D.A.P."/>
            <person name="Shinohara A."/>
            <person name="Yoshida Y."/>
            <person name="Fujiwara M."/>
            <person name="Mori M."/>
            <person name="Tomita M."/>
            <person name="Arakawa K."/>
        </authorList>
    </citation>
    <scope>NUCLEOTIDE SEQUENCE [LARGE SCALE GENOMIC DNA]</scope>
</reference>
<accession>A0A4Y2F8X1</accession>
<dbReference type="AlphaFoldDB" id="A0A4Y2F8X1"/>